<feature type="compositionally biased region" description="Polar residues" evidence="1">
    <location>
        <begin position="25"/>
        <end position="37"/>
    </location>
</feature>
<dbReference type="OrthoDB" id="4497052at2759"/>
<proteinExistence type="predicted"/>
<dbReference type="HOGENOM" id="CLU_567371_0_0_1"/>
<evidence type="ECO:0000256" key="1">
    <source>
        <dbReference type="SAM" id="MobiDB-lite"/>
    </source>
</evidence>
<organism evidence="2 3">
    <name type="scientific">Aspergillus clavatus (strain ATCC 1007 / CBS 513.65 / DSM 816 / NCTC 3887 / NRRL 1 / QM 1276 / 107)</name>
    <dbReference type="NCBI Taxonomy" id="344612"/>
    <lineage>
        <taxon>Eukaryota</taxon>
        <taxon>Fungi</taxon>
        <taxon>Dikarya</taxon>
        <taxon>Ascomycota</taxon>
        <taxon>Pezizomycotina</taxon>
        <taxon>Eurotiomycetes</taxon>
        <taxon>Eurotiomycetidae</taxon>
        <taxon>Eurotiales</taxon>
        <taxon>Aspergillaceae</taxon>
        <taxon>Aspergillus</taxon>
        <taxon>Aspergillus subgen. Fumigati</taxon>
    </lineage>
</organism>
<dbReference type="VEuPathDB" id="FungiDB:ACLA_007540"/>
<evidence type="ECO:0000313" key="3">
    <source>
        <dbReference type="Proteomes" id="UP000006701"/>
    </source>
</evidence>
<feature type="region of interest" description="Disordered" evidence="1">
    <location>
        <begin position="183"/>
        <end position="235"/>
    </location>
</feature>
<evidence type="ECO:0000313" key="2">
    <source>
        <dbReference type="EMBL" id="EAW11995.1"/>
    </source>
</evidence>
<dbReference type="KEGG" id="act:ACLA_007540"/>
<feature type="compositionally biased region" description="Polar residues" evidence="1">
    <location>
        <begin position="213"/>
        <end position="224"/>
    </location>
</feature>
<reference evidence="2 3" key="1">
    <citation type="journal article" date="2008" name="PLoS Genet.">
        <title>Genomic islands in the pathogenic filamentous fungus Aspergillus fumigatus.</title>
        <authorList>
            <person name="Fedorova N.D."/>
            <person name="Khaldi N."/>
            <person name="Joardar V.S."/>
            <person name="Maiti R."/>
            <person name="Amedeo P."/>
            <person name="Anderson M.J."/>
            <person name="Crabtree J."/>
            <person name="Silva J.C."/>
            <person name="Badger J.H."/>
            <person name="Albarraq A."/>
            <person name="Angiuoli S."/>
            <person name="Bussey H."/>
            <person name="Bowyer P."/>
            <person name="Cotty P.J."/>
            <person name="Dyer P.S."/>
            <person name="Egan A."/>
            <person name="Galens K."/>
            <person name="Fraser-Liggett C.M."/>
            <person name="Haas B.J."/>
            <person name="Inman J.M."/>
            <person name="Kent R."/>
            <person name="Lemieux S."/>
            <person name="Malavazi I."/>
            <person name="Orvis J."/>
            <person name="Roemer T."/>
            <person name="Ronning C.M."/>
            <person name="Sundaram J.P."/>
            <person name="Sutton G."/>
            <person name="Turner G."/>
            <person name="Venter J.C."/>
            <person name="White O.R."/>
            <person name="Whitty B.R."/>
            <person name="Youngman P."/>
            <person name="Wolfe K.H."/>
            <person name="Goldman G.H."/>
            <person name="Wortman J.R."/>
            <person name="Jiang B."/>
            <person name="Denning D.W."/>
            <person name="Nierman W.C."/>
        </authorList>
    </citation>
    <scope>NUCLEOTIDE SEQUENCE [LARGE SCALE GENOMIC DNA]</scope>
    <source>
        <strain evidence="3">ATCC 1007 / CBS 513.65 / DSM 816 / NCTC 3887 / NRRL 1</strain>
    </source>
</reference>
<dbReference type="GeneID" id="4705485"/>
<dbReference type="OMA" id="YESCEKN"/>
<gene>
    <name evidence="2" type="ORF">ACLA_007540</name>
</gene>
<feature type="compositionally biased region" description="Acidic residues" evidence="1">
    <location>
        <begin position="198"/>
        <end position="208"/>
    </location>
</feature>
<protein>
    <submittedName>
        <fullName evidence="2">Uncharacterized protein</fullName>
    </submittedName>
</protein>
<feature type="region of interest" description="Disordered" evidence="1">
    <location>
        <begin position="1"/>
        <end position="41"/>
    </location>
</feature>
<name>A1CDR8_ASPCL</name>
<dbReference type="RefSeq" id="XP_001273421.1">
    <property type="nucleotide sequence ID" value="XM_001273420.1"/>
</dbReference>
<accession>A1CDR8</accession>
<dbReference type="Proteomes" id="UP000006701">
    <property type="component" value="Unassembled WGS sequence"/>
</dbReference>
<dbReference type="AlphaFoldDB" id="A1CDR8"/>
<keyword evidence="3" id="KW-1185">Reference proteome</keyword>
<dbReference type="EMBL" id="DS027051">
    <property type="protein sequence ID" value="EAW11995.1"/>
    <property type="molecule type" value="Genomic_DNA"/>
</dbReference>
<sequence>MGDNLHQHIPSSSDIEDNLRPATPEGQSSTSDNSPDSINGLVERLKAQLGIGSSSATSDVLPTLEGRLVDAIPGQPIALDDYDDEEDDASVILAMVAVDFENGTAGRRSRGNSDATIGVVSPMLRVATLETDLEPFPDYWESCENNQSVVNTAHEASYKHAMSKVVEEVVRFKEIDTRLTTPPVLTLDASTDPTINDPETDSDSETSIEPDRNGSTSPTESVASDASVETVVPPPTTIFHETKADLIEDIQAMLRNDQVKPELMNHIIGMTNMVLWMEYILFPGSNTASPPANFYSAEDSSIVHLMIEEMSGYLTGRRNHLQSRLGEMRRARFAMAEIASTTWLSTHARYQYMAELVSATEVRLLFTLYDLYDITVCTPFSKPDSNSTSNQEHLSTEREELSELLSSLRSVFNDAIDEFQEYCNSVAFMKEEYATPLHRHFLNNPGACIERWKEGQLKLKREIERNEMARLRRLGGGNAQI</sequence>